<dbReference type="AlphaFoldDB" id="A0A803Q9E0"/>
<dbReference type="Proteomes" id="UP000596661">
    <property type="component" value="Chromosome 8"/>
</dbReference>
<dbReference type="Gramene" id="evm.model.08.1660">
    <property type="protein sequence ID" value="cds.evm.model.08.1660"/>
    <property type="gene ID" value="evm.TU.08.1660"/>
</dbReference>
<sequence>MGSPNCIIILALLVVVLSIILSLDIAIAARHLLQENPINLPAMPIPVTIPSVPGILIFPFATPSSALTPQSSPSP</sequence>
<evidence type="ECO:0000313" key="1">
    <source>
        <dbReference type="EnsemblPlants" id="cds.evm.model.08.1660"/>
    </source>
</evidence>
<protein>
    <submittedName>
        <fullName evidence="1">Uncharacterized protein</fullName>
    </submittedName>
</protein>
<reference evidence="1" key="2">
    <citation type="submission" date="2021-03" db="UniProtKB">
        <authorList>
            <consortium name="EnsemblPlants"/>
        </authorList>
    </citation>
    <scope>IDENTIFICATION</scope>
</reference>
<keyword evidence="2" id="KW-1185">Reference proteome</keyword>
<name>A0A803Q9E0_CANSA</name>
<dbReference type="EnsemblPlants" id="evm.model.08.1660">
    <property type="protein sequence ID" value="cds.evm.model.08.1660"/>
    <property type="gene ID" value="evm.TU.08.1660"/>
</dbReference>
<proteinExistence type="predicted"/>
<dbReference type="EMBL" id="UZAU01000715">
    <property type="status" value="NOT_ANNOTATED_CDS"/>
    <property type="molecule type" value="Genomic_DNA"/>
</dbReference>
<reference evidence="1" key="1">
    <citation type="submission" date="2018-11" db="EMBL/GenBank/DDBJ databases">
        <authorList>
            <person name="Grassa J C."/>
        </authorList>
    </citation>
    <scope>NUCLEOTIDE SEQUENCE [LARGE SCALE GENOMIC DNA]</scope>
</reference>
<accession>A0A803Q9E0</accession>
<organism evidence="1 2">
    <name type="scientific">Cannabis sativa</name>
    <name type="common">Hemp</name>
    <name type="synonym">Marijuana</name>
    <dbReference type="NCBI Taxonomy" id="3483"/>
    <lineage>
        <taxon>Eukaryota</taxon>
        <taxon>Viridiplantae</taxon>
        <taxon>Streptophyta</taxon>
        <taxon>Embryophyta</taxon>
        <taxon>Tracheophyta</taxon>
        <taxon>Spermatophyta</taxon>
        <taxon>Magnoliopsida</taxon>
        <taxon>eudicotyledons</taxon>
        <taxon>Gunneridae</taxon>
        <taxon>Pentapetalae</taxon>
        <taxon>rosids</taxon>
        <taxon>fabids</taxon>
        <taxon>Rosales</taxon>
        <taxon>Cannabaceae</taxon>
        <taxon>Cannabis</taxon>
    </lineage>
</organism>
<evidence type="ECO:0000313" key="2">
    <source>
        <dbReference type="Proteomes" id="UP000596661"/>
    </source>
</evidence>